<gene>
    <name evidence="1" type="ORF">CC99x_00006</name>
    <name evidence="2" type="ORF">CC99x_006875</name>
</gene>
<sequence>MKIDGNNPLLNPMLYAKTDDVSSEKIAEDIISSASSATESPLADSLLQITEKLKFLNNISNELSKQSPVDAGRVEEVKLKLQNFELSIQQPGEAGEKAAEKIAKKMMEMEKFLSK</sequence>
<proteinExistence type="predicted"/>
<name>A0A0Q9YJA9_9GAMM</name>
<dbReference type="Proteomes" id="UP000051494">
    <property type="component" value="Unassembled WGS sequence"/>
</dbReference>
<dbReference type="STRING" id="437022.CC99x_00006"/>
<dbReference type="AlphaFoldDB" id="A0A0Q9YJA9"/>
<reference evidence="2" key="3">
    <citation type="submission" date="2021-06" db="EMBL/GenBank/DDBJ databases">
        <title>Genomic Description and Analysis of Intracellular Bacteria, Candidatus Berkiella cookevillensis and Candidatus Berkiella aquae.</title>
        <authorList>
            <person name="Kidane D.T."/>
            <person name="Mehari Y.T."/>
            <person name="Rice F.C."/>
            <person name="Arivett B.A."/>
            <person name="Farone A.L."/>
            <person name="Berk S.G."/>
            <person name="Farone M.B."/>
        </authorList>
    </citation>
    <scope>NUCLEOTIDE SEQUENCE</scope>
    <source>
        <strain evidence="2">CC99</strain>
    </source>
</reference>
<keyword evidence="3" id="KW-1185">Reference proteome</keyword>
<dbReference type="RefSeq" id="WP_057622368.1">
    <property type="nucleotide sequence ID" value="NZ_LKHV02000001.1"/>
</dbReference>
<reference evidence="1" key="1">
    <citation type="submission" date="2015-09" db="EMBL/GenBank/DDBJ databases">
        <title>Draft Genome Sequences of Two Novel Amoeba-resistant Intranuclear Bacteria, Candidatus Berkiella cookevillensis and Candidatus Berkiella aquae.</title>
        <authorList>
            <person name="Mehari Y.T."/>
            <person name="Arivett B.A."/>
            <person name="Farone A.L."/>
            <person name="Gunderson J.H."/>
            <person name="Farone M.B."/>
        </authorList>
    </citation>
    <scope>NUCLEOTIDE SEQUENCE [LARGE SCALE GENOMIC DNA]</scope>
    <source>
        <strain evidence="1">CC99</strain>
    </source>
</reference>
<evidence type="ECO:0000313" key="1">
    <source>
        <dbReference type="EMBL" id="KRG19785.1"/>
    </source>
</evidence>
<protein>
    <submittedName>
        <fullName evidence="1">Uncharacterized protein</fullName>
    </submittedName>
</protein>
<accession>A0A0Q9YJA9</accession>
<organism evidence="1">
    <name type="scientific">Candidatus Berkiella cookevillensis</name>
    <dbReference type="NCBI Taxonomy" id="437022"/>
    <lineage>
        <taxon>Bacteria</taxon>
        <taxon>Pseudomonadati</taxon>
        <taxon>Pseudomonadota</taxon>
        <taxon>Gammaproteobacteria</taxon>
        <taxon>Candidatus Berkiellales</taxon>
        <taxon>Candidatus Berkiellaceae</taxon>
        <taxon>Candidatus Berkiella</taxon>
    </lineage>
</organism>
<evidence type="ECO:0000313" key="3">
    <source>
        <dbReference type="Proteomes" id="UP000051494"/>
    </source>
</evidence>
<dbReference type="EMBL" id="LKHV01000001">
    <property type="protein sequence ID" value="KRG19785.1"/>
    <property type="molecule type" value="Genomic_DNA"/>
</dbReference>
<evidence type="ECO:0000313" key="2">
    <source>
        <dbReference type="EMBL" id="MCS5708632.1"/>
    </source>
</evidence>
<dbReference type="EMBL" id="LKHV02000001">
    <property type="protein sequence ID" value="MCS5708632.1"/>
    <property type="molecule type" value="Genomic_DNA"/>
</dbReference>
<reference evidence="2" key="2">
    <citation type="journal article" date="2016" name="Genome Announc.">
        <title>Draft Genome Sequences of Two Novel Amoeba-Resistant Intranuclear Bacteria, 'Candidatus Berkiella cookevillensis' and 'Candidatus Berkiella aquae'.</title>
        <authorList>
            <person name="Mehari Y.T."/>
            <person name="Arivett B.A."/>
            <person name="Farone A.L."/>
            <person name="Gunderson J.H."/>
            <person name="Farone M.B."/>
        </authorList>
    </citation>
    <scope>NUCLEOTIDE SEQUENCE</scope>
    <source>
        <strain evidence="2">CC99</strain>
    </source>
</reference>
<comment type="caution">
    <text evidence="1">The sequence shown here is derived from an EMBL/GenBank/DDBJ whole genome shotgun (WGS) entry which is preliminary data.</text>
</comment>